<organism evidence="3 4">
    <name type="scientific">Sinanodonta woodiana</name>
    <name type="common">Chinese pond mussel</name>
    <name type="synonym">Anodonta woodiana</name>
    <dbReference type="NCBI Taxonomy" id="1069815"/>
    <lineage>
        <taxon>Eukaryota</taxon>
        <taxon>Metazoa</taxon>
        <taxon>Spiralia</taxon>
        <taxon>Lophotrochozoa</taxon>
        <taxon>Mollusca</taxon>
        <taxon>Bivalvia</taxon>
        <taxon>Autobranchia</taxon>
        <taxon>Heteroconchia</taxon>
        <taxon>Palaeoheterodonta</taxon>
        <taxon>Unionida</taxon>
        <taxon>Unionoidea</taxon>
        <taxon>Unionidae</taxon>
        <taxon>Unioninae</taxon>
        <taxon>Sinanodonta</taxon>
    </lineage>
</organism>
<dbReference type="InterPro" id="IPR006342">
    <property type="entry name" value="FkbM_mtfrase"/>
</dbReference>
<name>A0ABD3VFL9_SINWO</name>
<dbReference type="PANTHER" id="PTHR34203">
    <property type="entry name" value="METHYLTRANSFERASE, FKBM FAMILY PROTEIN"/>
    <property type="match status" value="1"/>
</dbReference>
<dbReference type="SUPFAM" id="SSF53335">
    <property type="entry name" value="S-adenosyl-L-methionine-dependent methyltransferases"/>
    <property type="match status" value="1"/>
</dbReference>
<evidence type="ECO:0000313" key="4">
    <source>
        <dbReference type="Proteomes" id="UP001634394"/>
    </source>
</evidence>
<keyword evidence="1" id="KW-1133">Transmembrane helix</keyword>
<dbReference type="NCBIfam" id="TIGR01444">
    <property type="entry name" value="fkbM_fam"/>
    <property type="match status" value="1"/>
</dbReference>
<accession>A0ABD3VFL9</accession>
<proteinExistence type="predicted"/>
<keyword evidence="4" id="KW-1185">Reference proteome</keyword>
<dbReference type="InterPro" id="IPR052514">
    <property type="entry name" value="SAM-dependent_MTase"/>
</dbReference>
<evidence type="ECO:0000256" key="1">
    <source>
        <dbReference type="SAM" id="Phobius"/>
    </source>
</evidence>
<feature type="transmembrane region" description="Helical" evidence="1">
    <location>
        <begin position="12"/>
        <end position="30"/>
    </location>
</feature>
<dbReference type="Proteomes" id="UP001634394">
    <property type="component" value="Unassembled WGS sequence"/>
</dbReference>
<dbReference type="Gene3D" id="3.40.50.150">
    <property type="entry name" value="Vaccinia Virus protein VP39"/>
    <property type="match status" value="1"/>
</dbReference>
<dbReference type="EMBL" id="JBJQND010000012">
    <property type="protein sequence ID" value="KAL3859846.1"/>
    <property type="molecule type" value="Genomic_DNA"/>
</dbReference>
<evidence type="ECO:0000313" key="3">
    <source>
        <dbReference type="EMBL" id="KAL3859846.1"/>
    </source>
</evidence>
<feature type="domain" description="Methyltransferase FkbM" evidence="2">
    <location>
        <begin position="111"/>
        <end position="248"/>
    </location>
</feature>
<dbReference type="PANTHER" id="PTHR34203:SF15">
    <property type="entry name" value="SLL1173 PROTEIN"/>
    <property type="match status" value="1"/>
</dbReference>
<gene>
    <name evidence="3" type="ORF">ACJMK2_010036</name>
</gene>
<evidence type="ECO:0000259" key="2">
    <source>
        <dbReference type="Pfam" id="PF05050"/>
    </source>
</evidence>
<sequence length="292" mass="32588">MASPFNPVVLKSFTILFAINIVLYFAANGYRLDIYQIKENCPTCICPVNNGSEKDECVHAITNPRFNMCLYGLNEDLFVSVLIRTELLWLNDLTLNIRATLTLYPNATFVDIGANIGYFTLYACTLSKSVVAIEASRRSAKMVYKGLALNNCKGNVILLNNALSNARTVVQMSENTGINMGGLAITKEESTANDPISPADQSWIEAITMDDMLSYIGSQDVVIKIDIEGYECKALESSLKFFQEKTRMVNRLASMGFIPAEYSHKQRPLNVKKMTSWTAYDIVWQRKGSPPV</sequence>
<dbReference type="AlphaFoldDB" id="A0ABD3VFL9"/>
<reference evidence="3 4" key="1">
    <citation type="submission" date="2024-11" db="EMBL/GenBank/DDBJ databases">
        <title>Chromosome-level genome assembly of the freshwater bivalve Anodonta woodiana.</title>
        <authorList>
            <person name="Chen X."/>
        </authorList>
    </citation>
    <scope>NUCLEOTIDE SEQUENCE [LARGE SCALE GENOMIC DNA]</scope>
    <source>
        <strain evidence="3">MN2024</strain>
        <tissue evidence="3">Gills</tissue>
    </source>
</reference>
<dbReference type="InterPro" id="IPR029063">
    <property type="entry name" value="SAM-dependent_MTases_sf"/>
</dbReference>
<comment type="caution">
    <text evidence="3">The sequence shown here is derived from an EMBL/GenBank/DDBJ whole genome shotgun (WGS) entry which is preliminary data.</text>
</comment>
<keyword evidence="1" id="KW-0472">Membrane</keyword>
<dbReference type="Pfam" id="PF05050">
    <property type="entry name" value="Methyltransf_21"/>
    <property type="match status" value="1"/>
</dbReference>
<keyword evidence="1" id="KW-0812">Transmembrane</keyword>
<protein>
    <recommendedName>
        <fullName evidence="2">Methyltransferase FkbM domain-containing protein</fullName>
    </recommendedName>
</protein>